<organism evidence="8 9">
    <name type="scientific">Duganella violaceipulchra</name>
    <dbReference type="NCBI Taxonomy" id="2849652"/>
    <lineage>
        <taxon>Bacteria</taxon>
        <taxon>Pseudomonadati</taxon>
        <taxon>Pseudomonadota</taxon>
        <taxon>Betaproteobacteria</taxon>
        <taxon>Burkholderiales</taxon>
        <taxon>Oxalobacteraceae</taxon>
        <taxon>Telluria group</taxon>
        <taxon>Duganella</taxon>
    </lineage>
</organism>
<evidence type="ECO:0000256" key="4">
    <source>
        <dbReference type="ARBA" id="ARBA00022989"/>
    </source>
</evidence>
<dbReference type="CDD" id="cd17321">
    <property type="entry name" value="MFS_MMR_MDR_like"/>
    <property type="match status" value="1"/>
</dbReference>
<evidence type="ECO:0000313" key="8">
    <source>
        <dbReference type="EMBL" id="MCP2007411.1"/>
    </source>
</evidence>
<feature type="transmembrane region" description="Helical" evidence="6">
    <location>
        <begin position="138"/>
        <end position="162"/>
    </location>
</feature>
<feature type="transmembrane region" description="Helical" evidence="6">
    <location>
        <begin position="81"/>
        <end position="101"/>
    </location>
</feature>
<keyword evidence="3 6" id="KW-0812">Transmembrane</keyword>
<comment type="caution">
    <text evidence="8">The sequence shown here is derived from an EMBL/GenBank/DDBJ whole genome shotgun (WGS) entry which is preliminary data.</text>
</comment>
<protein>
    <submittedName>
        <fullName evidence="8">DHA2 family methylenomycin A resistance protein-like MFS transporter</fullName>
    </submittedName>
</protein>
<dbReference type="PANTHER" id="PTHR42718">
    <property type="entry name" value="MAJOR FACILITATOR SUPERFAMILY MULTIDRUG TRANSPORTER MFSC"/>
    <property type="match status" value="1"/>
</dbReference>
<dbReference type="Proteomes" id="UP001162889">
    <property type="component" value="Unassembled WGS sequence"/>
</dbReference>
<dbReference type="SUPFAM" id="SSF103473">
    <property type="entry name" value="MFS general substrate transporter"/>
    <property type="match status" value="1"/>
</dbReference>
<feature type="transmembrane region" description="Helical" evidence="6">
    <location>
        <begin position="332"/>
        <end position="353"/>
    </location>
</feature>
<dbReference type="RefSeq" id="WP_229225028.1">
    <property type="nucleotide sequence ID" value="NZ_JAHTGR010000013.1"/>
</dbReference>
<evidence type="ECO:0000256" key="5">
    <source>
        <dbReference type="ARBA" id="ARBA00023136"/>
    </source>
</evidence>
<accession>A0ABT1GEM4</accession>
<feature type="transmembrane region" description="Helical" evidence="6">
    <location>
        <begin position="269"/>
        <end position="292"/>
    </location>
</feature>
<sequence length="473" mass="48615">MKTDRAPSLAILLACSFAFIIVQLDVTIVNVALPQIGRELGADVTDLQWVVDAYTLGFAVFLLSAGALGDKFGSRRTFLTGFALFIAASLACAMAPSATALNIARALQGTGAALLVPSSLAILNATYADDKAMLAKAIAWWTASGGMSIAAGPVLGGLLLSVAGWRSIFWVNVPICVVGFWLTCRVVPALAGRDPHRSLDLAGQLLAIVALTGLIGSVIEFESLGWSHWMVRGGLAAAVVAGALFIGVEARSKSPMLPLSLFRSAPFSGAVLFGVLVNFSYYGVIFVLSFYLQKVRGFGVLHAGLVFLPLTATFILSNIVSGWMAPRTGLRTPMIVGAIIGASGYALLGWWGISNGATFLAMLPGLALIPAGMGLAVPAMTTAILSGVQRRQAGTASAVLNTARQVGGAVGVAIFGALLAAGADGAEANRHILSGIQLAMGVSAALLLLAALLALTCIPRPAAQLRSVADCPG</sequence>
<dbReference type="InterPro" id="IPR020846">
    <property type="entry name" value="MFS_dom"/>
</dbReference>
<keyword evidence="4 6" id="KW-1133">Transmembrane helix</keyword>
<comment type="subcellular location">
    <subcellularLocation>
        <location evidence="1">Membrane</location>
        <topology evidence="1">Multi-pass membrane protein</topology>
    </subcellularLocation>
</comment>
<keyword evidence="5 6" id="KW-0472">Membrane</keyword>
<gene>
    <name evidence="8" type="ORF">L1274_001104</name>
</gene>
<feature type="transmembrane region" description="Helical" evidence="6">
    <location>
        <begin position="298"/>
        <end position="320"/>
    </location>
</feature>
<dbReference type="PANTHER" id="PTHR42718:SF9">
    <property type="entry name" value="MAJOR FACILITATOR SUPERFAMILY MULTIDRUG TRANSPORTER MFSC"/>
    <property type="match status" value="1"/>
</dbReference>
<feature type="domain" description="Major facilitator superfamily (MFS) profile" evidence="7">
    <location>
        <begin position="11"/>
        <end position="462"/>
    </location>
</feature>
<feature type="transmembrane region" description="Helical" evidence="6">
    <location>
        <begin position="107"/>
        <end position="126"/>
    </location>
</feature>
<keyword evidence="9" id="KW-1185">Reference proteome</keyword>
<reference evidence="8" key="1">
    <citation type="submission" date="2022-03" db="EMBL/GenBank/DDBJ databases">
        <title>Genome Encyclopedia of Bacteria and Archaea VI: Functional Genomics of Type Strains.</title>
        <authorList>
            <person name="Whitman W."/>
        </authorList>
    </citation>
    <scope>NUCLEOTIDE SEQUENCE</scope>
    <source>
        <strain evidence="8">HSC-15S17</strain>
    </source>
</reference>
<feature type="transmembrane region" description="Helical" evidence="6">
    <location>
        <begin position="406"/>
        <end position="423"/>
    </location>
</feature>
<evidence type="ECO:0000256" key="2">
    <source>
        <dbReference type="ARBA" id="ARBA00022448"/>
    </source>
</evidence>
<feature type="transmembrane region" description="Helical" evidence="6">
    <location>
        <begin position="231"/>
        <end position="248"/>
    </location>
</feature>
<evidence type="ECO:0000256" key="1">
    <source>
        <dbReference type="ARBA" id="ARBA00004141"/>
    </source>
</evidence>
<dbReference type="EMBL" id="JALJZU010000002">
    <property type="protein sequence ID" value="MCP2007411.1"/>
    <property type="molecule type" value="Genomic_DNA"/>
</dbReference>
<proteinExistence type="predicted"/>
<evidence type="ECO:0000313" key="9">
    <source>
        <dbReference type="Proteomes" id="UP001162889"/>
    </source>
</evidence>
<name>A0ABT1GEM4_9BURK</name>
<feature type="transmembrane region" description="Helical" evidence="6">
    <location>
        <begin position="168"/>
        <end position="187"/>
    </location>
</feature>
<dbReference type="InterPro" id="IPR011701">
    <property type="entry name" value="MFS"/>
</dbReference>
<dbReference type="Gene3D" id="1.20.1720.10">
    <property type="entry name" value="Multidrug resistance protein D"/>
    <property type="match status" value="1"/>
</dbReference>
<dbReference type="Gene3D" id="1.20.1250.20">
    <property type="entry name" value="MFS general substrate transporter like domains"/>
    <property type="match status" value="1"/>
</dbReference>
<feature type="transmembrane region" description="Helical" evidence="6">
    <location>
        <begin position="48"/>
        <end position="69"/>
    </location>
</feature>
<feature type="transmembrane region" description="Helical" evidence="6">
    <location>
        <begin position="435"/>
        <end position="458"/>
    </location>
</feature>
<keyword evidence="2" id="KW-0813">Transport</keyword>
<evidence type="ECO:0000256" key="6">
    <source>
        <dbReference type="SAM" id="Phobius"/>
    </source>
</evidence>
<evidence type="ECO:0000259" key="7">
    <source>
        <dbReference type="PROSITE" id="PS50850"/>
    </source>
</evidence>
<dbReference type="InterPro" id="IPR036259">
    <property type="entry name" value="MFS_trans_sf"/>
</dbReference>
<feature type="transmembrane region" description="Helical" evidence="6">
    <location>
        <begin position="199"/>
        <end position="219"/>
    </location>
</feature>
<feature type="transmembrane region" description="Helical" evidence="6">
    <location>
        <begin position="359"/>
        <end position="385"/>
    </location>
</feature>
<dbReference type="PROSITE" id="PS50850">
    <property type="entry name" value="MFS"/>
    <property type="match status" value="1"/>
</dbReference>
<dbReference type="Pfam" id="PF07690">
    <property type="entry name" value="MFS_1"/>
    <property type="match status" value="1"/>
</dbReference>
<evidence type="ECO:0000256" key="3">
    <source>
        <dbReference type="ARBA" id="ARBA00022692"/>
    </source>
</evidence>